<dbReference type="AlphaFoldDB" id="A0A4C1YLQ1"/>
<keyword evidence="2" id="KW-1185">Reference proteome</keyword>
<dbReference type="Proteomes" id="UP000299102">
    <property type="component" value="Unassembled WGS sequence"/>
</dbReference>
<name>A0A4C1YLQ1_EUMVA</name>
<sequence>MKEATGIARESLPSLVPSSPIVSGWEKFPYRGIGSSRLDCGDEIRHPSHLVPRRPKRGLEKSVLVL</sequence>
<reference evidence="1 2" key="1">
    <citation type="journal article" date="2019" name="Commun. Biol.">
        <title>The bagworm genome reveals a unique fibroin gene that provides high tensile strength.</title>
        <authorList>
            <person name="Kono N."/>
            <person name="Nakamura H."/>
            <person name="Ohtoshi R."/>
            <person name="Tomita M."/>
            <person name="Numata K."/>
            <person name="Arakawa K."/>
        </authorList>
    </citation>
    <scope>NUCLEOTIDE SEQUENCE [LARGE SCALE GENOMIC DNA]</scope>
</reference>
<proteinExistence type="predicted"/>
<organism evidence="1 2">
    <name type="scientific">Eumeta variegata</name>
    <name type="common">Bagworm moth</name>
    <name type="synonym">Eumeta japonica</name>
    <dbReference type="NCBI Taxonomy" id="151549"/>
    <lineage>
        <taxon>Eukaryota</taxon>
        <taxon>Metazoa</taxon>
        <taxon>Ecdysozoa</taxon>
        <taxon>Arthropoda</taxon>
        <taxon>Hexapoda</taxon>
        <taxon>Insecta</taxon>
        <taxon>Pterygota</taxon>
        <taxon>Neoptera</taxon>
        <taxon>Endopterygota</taxon>
        <taxon>Lepidoptera</taxon>
        <taxon>Glossata</taxon>
        <taxon>Ditrysia</taxon>
        <taxon>Tineoidea</taxon>
        <taxon>Psychidae</taxon>
        <taxon>Oiketicinae</taxon>
        <taxon>Eumeta</taxon>
    </lineage>
</organism>
<dbReference type="EMBL" id="BGZK01001317">
    <property type="protein sequence ID" value="GBP77106.1"/>
    <property type="molecule type" value="Genomic_DNA"/>
</dbReference>
<gene>
    <name evidence="1" type="ORF">EVAR_61108_1</name>
</gene>
<evidence type="ECO:0000313" key="2">
    <source>
        <dbReference type="Proteomes" id="UP000299102"/>
    </source>
</evidence>
<comment type="caution">
    <text evidence="1">The sequence shown here is derived from an EMBL/GenBank/DDBJ whole genome shotgun (WGS) entry which is preliminary data.</text>
</comment>
<evidence type="ECO:0000313" key="1">
    <source>
        <dbReference type="EMBL" id="GBP77106.1"/>
    </source>
</evidence>
<protein>
    <submittedName>
        <fullName evidence="1">Uncharacterized protein</fullName>
    </submittedName>
</protein>
<accession>A0A4C1YLQ1</accession>